<dbReference type="GO" id="GO:0008168">
    <property type="term" value="F:methyltransferase activity"/>
    <property type="evidence" value="ECO:0007669"/>
    <property type="project" value="UniProtKB-KW"/>
</dbReference>
<dbReference type="RefSeq" id="WP_076878705.1">
    <property type="nucleotide sequence ID" value="NZ_MLCN01000029.1"/>
</dbReference>
<dbReference type="GO" id="GO:0032259">
    <property type="term" value="P:methylation"/>
    <property type="evidence" value="ECO:0007669"/>
    <property type="project" value="UniProtKB-KW"/>
</dbReference>
<dbReference type="Proteomes" id="UP000192132">
    <property type="component" value="Unassembled WGS sequence"/>
</dbReference>
<keyword evidence="4" id="KW-0949">S-adenosyl-L-methionine</keyword>
<feature type="binding site" evidence="3">
    <location>
        <position position="25"/>
    </location>
    <ligand>
        <name>Zn(2+)</name>
        <dbReference type="ChEBI" id="CHEBI:29105"/>
    </ligand>
</feature>
<dbReference type="PIRSF" id="PIRSF018249">
    <property type="entry name" value="MyrA_prd"/>
    <property type="match status" value="1"/>
</dbReference>
<dbReference type="InterPro" id="IPR041698">
    <property type="entry name" value="Methyltransf_25"/>
</dbReference>
<dbReference type="SUPFAM" id="SSF53335">
    <property type="entry name" value="S-adenosyl-L-methionine-dependent methyltransferases"/>
    <property type="match status" value="1"/>
</dbReference>
<organism evidence="7 8">
    <name type="scientific">Alkanindiges hydrocarboniclasticus</name>
    <dbReference type="NCBI Taxonomy" id="1907941"/>
    <lineage>
        <taxon>Bacteria</taxon>
        <taxon>Pseudomonadati</taxon>
        <taxon>Pseudomonadota</taxon>
        <taxon>Gammaproteobacteria</taxon>
        <taxon>Moraxellales</taxon>
        <taxon>Moraxellaceae</taxon>
        <taxon>Alkanindiges</taxon>
    </lineage>
</organism>
<feature type="binding site" evidence="3">
    <location>
        <position position="21"/>
    </location>
    <ligand>
        <name>Zn(2+)</name>
        <dbReference type="ChEBI" id="CHEBI:29105"/>
    </ligand>
</feature>
<dbReference type="Pfam" id="PF13649">
    <property type="entry name" value="Methyltransf_25"/>
    <property type="match status" value="1"/>
</dbReference>
<sequence length="267" mass="30164">MTIICPLCHTDLQQEKTRWVCHNQHSFDVARQGYVNLLPVQHKNSKSPGDTAEAVQARREFLQAGFYQPLKDNLMNWLAELQAQSILDMGCGEGFYTSGMPAVATRIIGVDIAKTAVQIAARRYAQITWLIASAAKLPIASESLDVVTSFFSPLPRDEMARVLKPNGYLLIATPAPGHLYEMRAALFEQVNPHQPDKFIETLMPDFQLIRQDVLTYELTLEQTALRHLIAMTPYAWKAKAEKRQQLEQADLLKTSASFQIYLFQKQG</sequence>
<evidence type="ECO:0000256" key="2">
    <source>
        <dbReference type="ARBA" id="ARBA00022679"/>
    </source>
</evidence>
<feature type="binding site" evidence="4">
    <location>
        <position position="67"/>
    </location>
    <ligand>
        <name>S-adenosyl-L-methionine</name>
        <dbReference type="ChEBI" id="CHEBI:59789"/>
    </ligand>
</feature>
<feature type="binding site" evidence="3">
    <location>
        <position position="5"/>
    </location>
    <ligand>
        <name>Zn(2+)</name>
        <dbReference type="ChEBI" id="CHEBI:29105"/>
    </ligand>
</feature>
<dbReference type="InterPro" id="IPR016718">
    <property type="entry name" value="rRNA_m1G-MeTrfase_A_prd"/>
</dbReference>
<evidence type="ECO:0000313" key="7">
    <source>
        <dbReference type="EMBL" id="ONG38742.1"/>
    </source>
</evidence>
<evidence type="ECO:0000256" key="3">
    <source>
        <dbReference type="PIRSR" id="PIRSR018249-1"/>
    </source>
</evidence>
<feature type="domain" description="Methyltransferase" evidence="5">
    <location>
        <begin position="86"/>
        <end position="167"/>
    </location>
</feature>
<name>A0A1S8CS62_9GAMM</name>
<dbReference type="OrthoDB" id="108476at2"/>
<feature type="binding site" evidence="3">
    <location>
        <position position="8"/>
    </location>
    <ligand>
        <name>Zn(2+)</name>
        <dbReference type="ChEBI" id="CHEBI:29105"/>
    </ligand>
</feature>
<dbReference type="PANTHER" id="PTHR44942">
    <property type="entry name" value="METHYLTRANSF_11 DOMAIN-CONTAINING PROTEIN"/>
    <property type="match status" value="1"/>
</dbReference>
<dbReference type="Pfam" id="PF21302">
    <property type="entry name" value="Zn_ribbon_RlmA"/>
    <property type="match status" value="1"/>
</dbReference>
<reference evidence="7 8" key="1">
    <citation type="submission" date="2016-10" db="EMBL/GenBank/DDBJ databases">
        <title>Draft Genome sequence of Alkanindiges sp. strain H1.</title>
        <authorList>
            <person name="Subhash Y."/>
            <person name="Lee S."/>
        </authorList>
    </citation>
    <scope>NUCLEOTIDE SEQUENCE [LARGE SCALE GENOMIC DNA]</scope>
    <source>
        <strain evidence="7 8">H1</strain>
    </source>
</reference>
<evidence type="ECO:0000313" key="8">
    <source>
        <dbReference type="Proteomes" id="UP000192132"/>
    </source>
</evidence>
<feature type="binding site" evidence="4">
    <location>
        <begin position="93"/>
        <end position="94"/>
    </location>
    <ligand>
        <name>S-adenosyl-L-methionine</name>
        <dbReference type="ChEBI" id="CHEBI:59789"/>
    </ligand>
</feature>
<feature type="binding site" evidence="4">
    <location>
        <position position="178"/>
    </location>
    <ligand>
        <name>S-adenosyl-L-methionine</name>
        <dbReference type="ChEBI" id="CHEBI:59789"/>
    </ligand>
</feature>
<evidence type="ECO:0000256" key="4">
    <source>
        <dbReference type="PIRSR" id="PIRSR018249-2"/>
    </source>
</evidence>
<dbReference type="InterPro" id="IPR051052">
    <property type="entry name" value="Diverse_substrate_MTase"/>
</dbReference>
<dbReference type="InterPro" id="IPR029063">
    <property type="entry name" value="SAM-dependent_MTases_sf"/>
</dbReference>
<dbReference type="Gene3D" id="3.40.50.150">
    <property type="entry name" value="Vaccinia Virus protein VP39"/>
    <property type="match status" value="1"/>
</dbReference>
<evidence type="ECO:0000256" key="1">
    <source>
        <dbReference type="ARBA" id="ARBA00022603"/>
    </source>
</evidence>
<dbReference type="AlphaFoldDB" id="A0A1S8CS62"/>
<dbReference type="EMBL" id="MLCN01000029">
    <property type="protein sequence ID" value="ONG38742.1"/>
    <property type="molecule type" value="Genomic_DNA"/>
</dbReference>
<keyword evidence="2 7" id="KW-0808">Transferase</keyword>
<feature type="domain" description="23S rRNA (guanine(745)-N(1))-methyltransferase N-terminal" evidence="6">
    <location>
        <begin position="4"/>
        <end position="46"/>
    </location>
</feature>
<keyword evidence="8" id="KW-1185">Reference proteome</keyword>
<dbReference type="GO" id="GO:0046872">
    <property type="term" value="F:metal ion binding"/>
    <property type="evidence" value="ECO:0007669"/>
    <property type="project" value="UniProtKB-KW"/>
</dbReference>
<keyword evidence="1 7" id="KW-0489">Methyltransferase</keyword>
<protein>
    <submittedName>
        <fullName evidence="7">Methyltransferase</fullName>
    </submittedName>
</protein>
<evidence type="ECO:0000259" key="6">
    <source>
        <dbReference type="Pfam" id="PF21302"/>
    </source>
</evidence>
<dbReference type="CDD" id="cd02440">
    <property type="entry name" value="AdoMet_MTases"/>
    <property type="match status" value="1"/>
</dbReference>
<dbReference type="InterPro" id="IPR048647">
    <property type="entry name" value="RlmA_N"/>
</dbReference>
<evidence type="ECO:0000259" key="5">
    <source>
        <dbReference type="Pfam" id="PF13649"/>
    </source>
</evidence>
<comment type="caution">
    <text evidence="7">The sequence shown here is derived from an EMBL/GenBank/DDBJ whole genome shotgun (WGS) entry which is preliminary data.</text>
</comment>
<gene>
    <name evidence="7" type="ORF">BKE30_11275</name>
</gene>
<proteinExistence type="predicted"/>
<dbReference type="STRING" id="1907941.BKE30_11275"/>
<keyword evidence="3" id="KW-0479">Metal-binding</keyword>
<dbReference type="PANTHER" id="PTHR44942:SF4">
    <property type="entry name" value="METHYLTRANSFERASE TYPE 11 DOMAIN-CONTAINING PROTEIN"/>
    <property type="match status" value="1"/>
</dbReference>
<keyword evidence="3" id="KW-0862">Zinc</keyword>
<accession>A0A1S8CS62</accession>